<evidence type="ECO:0000256" key="3">
    <source>
        <dbReference type="PROSITE-ProRule" id="PRU00221"/>
    </source>
</evidence>
<dbReference type="InterPro" id="IPR015943">
    <property type="entry name" value="WD40/YVTN_repeat-like_dom_sf"/>
</dbReference>
<feature type="repeat" description="WD" evidence="3">
    <location>
        <begin position="1882"/>
        <end position="1903"/>
    </location>
</feature>
<dbReference type="PANTHER" id="PTHR13743:SF123">
    <property type="entry name" value="PROTEIN FAN"/>
    <property type="match status" value="1"/>
</dbReference>
<protein>
    <recommendedName>
        <fullName evidence="8">Beach-domain-containing protein</fullName>
    </recommendedName>
</protein>
<keyword evidence="7" id="KW-1185">Reference proteome</keyword>
<feature type="repeat" description="WD" evidence="3">
    <location>
        <begin position="1925"/>
        <end position="1966"/>
    </location>
</feature>
<dbReference type="Proteomes" id="UP001385951">
    <property type="component" value="Unassembled WGS sequence"/>
</dbReference>
<dbReference type="InterPro" id="IPR019775">
    <property type="entry name" value="WD40_repeat_CS"/>
</dbReference>
<name>A0AAW0GDK5_9APHY</name>
<dbReference type="PROSITE" id="PS50082">
    <property type="entry name" value="WD_REPEATS_2"/>
    <property type="match status" value="2"/>
</dbReference>
<dbReference type="SUPFAM" id="SSF50729">
    <property type="entry name" value="PH domain-like"/>
    <property type="match status" value="1"/>
</dbReference>
<comment type="caution">
    <text evidence="6">The sequence shown here is derived from an EMBL/GenBank/DDBJ whole genome shotgun (WGS) entry which is preliminary data.</text>
</comment>
<sequence length="2119" mass="237791">MLRSLFSPLSGKFLGASPSQQSFVVPEEPPRTEATPEDFARDVLVEIMKNSLERLKVAHGLTSRSEELTEIHKIMLEDPCTKDVFREMDGFLVLVNILTTIQPAHSWPVAEPGDPIVTDVLEATRLIFAIMDESLYLHEVNASFFERSVGYDSLNQAIRPLLSDWKTTDQTLGFLLSLSMHNFALSSVFQEFASSSHSAQGYSDMDRHIEALEPMLHHDTIRHPGALRVLFNAIPDLPGEHEVSSMRRYFIYKLFERLCAKSHRNHAVISSLSLVSPLFDAFCPPRVLNDNGAVGTQTPAMPKPERQVLLRLLKRLLELGCTSDDARAMFQRALVPKKSLEESTESLREDALNGLNADVLEVLRAGMKARWPQHFSLQRSAAVIATVPRSDKTLPKTGFTLMLWLWIERFPTQVQDLVTLKFSKPGLTTFAAALTLRISPDGTLVQYSSDLNQELVLKTKLKKERWIHLAVVTPPVANKTDKSIASLFVNGEQSVADPLIITFPKTDLASKDASMVIGGQSDKATMSWCFASAYLLATPIGDSIPRFIQHLSPRYTARFRAGSELVKFMTYESATSLSIHVTNVNTRLSILGPSPDKTQKTKALQELMTAVKNGLEIGENDVPVCLTPGSRDNERPTSLLSNSEVKKDEPKAISLEGDVFQVLTTPLDLSMWKLGGAAVAIGLLQYANTPHELSRTLSILAGGLKNSWQNSDDMERIRGYEIVAGILRSKPHLINMTGFETLFEFLGVNFKTRDQSTITNPAAYRHLALDFLLWSHTKPEIQRVHLEHFITLLSTSNHQKFNASQLLAAKNEMGLVRKLLFVLQTDWYDMGMARDIVSILREIVVKKWNRDDIVKPIVAYLAANLHEVEGSTGSKSPGSIISHLSPYSKNRQKASQVLEMFVPVLWQTPSNFTKLTTYLPLPRIYLLLLGENPTPFIASRVLRLIQLSLASTGNFGRKFELVSGWSVLRIVLPNAWDEEVRVVCFDMLMGRQWADIPKGKGNQEDWTIVVCPNIVPAIFGALQTSLDIISGSAPRNYGAEAVKRAVSHAEKLLEELMQVHSSSSTFRQVFKSQNTTSYFIDAYKSFAAALRNTLSDIDPANIRILEKLSHLGLSIALDTAVHADQKQEILEVLQSAENILSPDPSQFDPTAIAPRRQRRSRFASSRLSVHLGEKTVRRTMARIEEWRKTVYTTERKRLRQIVLDLREEHRQVTGLTEWRSLLTAERGLWSTHSTDPKWQLDETEGPYRIRLRMERDADVVIDTKVDLSESQDRVYAPELDSQSVMQSEVPPWAETYDIAADNEDRQLDDEVREDKHRRIRHDLEPGDVIEAVNSVARISGVDSFPGLLILGRTHLYMFDGVVQNQDGEVIDASEAPKELFFVPGSSPDFSGPQRAQRWKYSQIINFSDRTFLFRDVALELYFRDSRSLLVVFPKRAERQATNERLQYSISGRSVQDSLTPGGGGLLKSPLVNRLSARVSATARASAKVMGFRLDELSTAQRRWQAREISNYAYISILNQLSGRTPSDATQYPVFPWVIADYKSSTLNFNATTTFRDLTKPMGALTAARREAAVSRYQALQSVDEKPFHYGTHFSSSMIVCHFLIRLAPFTHMFKTLQGGDWDLPDRLFVDMQRAYDSASQDVRGDVRELIPEFFTCPEFLENYANLDFGVQQNTGERIHDVKLPPWAKQDPLLFILLNRQALESDYVSNNLPAWIDLVWGCKQRDPDAVNVYHPLSYEGAVDIESITDPLEREAAVGIIHNFGQTPRKLFHSPHPDRMMHGCSTLPIGTIYGISEDYHLLSQGNRVYRDLGQGSAVYELVVDTIGERVIPCSRGRVVVPSAPHEAVEWEIGGTSPGDLRVLSDRKVVQVVESALCCCATFADSDTLVTGSLDYTVRLWQMSRGFGNSSTPRYGEPPLKIVLTHLMRSHRAPVSCVAASRVWSLVISGSEDGSLALWDLNRGTYIRSIWHGEGKDWAIQLAAIHESMGYIASCSRDRLWLHTINARPITSFDLTGLSASILYPPITSLAFHEREYCRQPVLATGGPDGSIMLRTWNADSTPEGSKAQWEFSTLRTLKIKTAEGDRMPRQSVPCVTALRFVGETLFHGEDSGKVFCWDLPD</sequence>
<dbReference type="InterPro" id="IPR000409">
    <property type="entry name" value="BEACH_dom"/>
</dbReference>
<dbReference type="Gene3D" id="2.30.29.30">
    <property type="entry name" value="Pleckstrin-homology domain (PH domain)/Phosphotyrosine-binding domain (PTB)"/>
    <property type="match status" value="1"/>
</dbReference>
<dbReference type="SUPFAM" id="SSF49899">
    <property type="entry name" value="Concanavalin A-like lectins/glucanases"/>
    <property type="match status" value="1"/>
</dbReference>
<dbReference type="InterPro" id="IPR036372">
    <property type="entry name" value="BEACH_dom_sf"/>
</dbReference>
<dbReference type="PROSITE" id="PS50294">
    <property type="entry name" value="WD_REPEATS_REGION"/>
    <property type="match status" value="1"/>
</dbReference>
<dbReference type="Pfam" id="PF02138">
    <property type="entry name" value="Beach"/>
    <property type="match status" value="1"/>
</dbReference>
<evidence type="ECO:0000313" key="7">
    <source>
        <dbReference type="Proteomes" id="UP001385951"/>
    </source>
</evidence>
<evidence type="ECO:0000259" key="5">
    <source>
        <dbReference type="PROSITE" id="PS51783"/>
    </source>
</evidence>
<organism evidence="6 7">
    <name type="scientific">Cerrena zonata</name>
    <dbReference type="NCBI Taxonomy" id="2478898"/>
    <lineage>
        <taxon>Eukaryota</taxon>
        <taxon>Fungi</taxon>
        <taxon>Dikarya</taxon>
        <taxon>Basidiomycota</taxon>
        <taxon>Agaricomycotina</taxon>
        <taxon>Agaricomycetes</taxon>
        <taxon>Polyporales</taxon>
        <taxon>Cerrenaceae</taxon>
        <taxon>Cerrena</taxon>
    </lineage>
</organism>
<dbReference type="Gene3D" id="2.130.10.10">
    <property type="entry name" value="YVTN repeat-like/Quinoprotein amine dehydrogenase"/>
    <property type="match status" value="1"/>
</dbReference>
<proteinExistence type="predicted"/>
<dbReference type="SMART" id="SM00320">
    <property type="entry name" value="WD40"/>
    <property type="match status" value="4"/>
</dbReference>
<evidence type="ECO:0000256" key="2">
    <source>
        <dbReference type="ARBA" id="ARBA00022737"/>
    </source>
</evidence>
<dbReference type="InterPro" id="IPR013320">
    <property type="entry name" value="ConA-like_dom_sf"/>
</dbReference>
<dbReference type="EMBL" id="JASBNA010000005">
    <property type="protein sequence ID" value="KAK7691498.1"/>
    <property type="molecule type" value="Genomic_DNA"/>
</dbReference>
<keyword evidence="1 3" id="KW-0853">WD repeat</keyword>
<dbReference type="Pfam" id="PF14844">
    <property type="entry name" value="PH_BEACH"/>
    <property type="match status" value="1"/>
</dbReference>
<dbReference type="PROSITE" id="PS00678">
    <property type="entry name" value="WD_REPEATS_1"/>
    <property type="match status" value="1"/>
</dbReference>
<keyword evidence="2" id="KW-0677">Repeat</keyword>
<dbReference type="Pfam" id="PF15787">
    <property type="entry name" value="DUF4704"/>
    <property type="match status" value="1"/>
</dbReference>
<dbReference type="InterPro" id="IPR050865">
    <property type="entry name" value="BEACH_Domain"/>
</dbReference>
<dbReference type="InterPro" id="IPR036322">
    <property type="entry name" value="WD40_repeat_dom_sf"/>
</dbReference>
<feature type="domain" description="BEACH" evidence="4">
    <location>
        <begin position="1488"/>
        <end position="1777"/>
    </location>
</feature>
<dbReference type="InterPro" id="IPR011993">
    <property type="entry name" value="PH-like_dom_sf"/>
</dbReference>
<dbReference type="InterPro" id="IPR001680">
    <property type="entry name" value="WD40_rpt"/>
</dbReference>
<feature type="domain" description="BEACH-type PH" evidence="5">
    <location>
        <begin position="1324"/>
        <end position="1446"/>
    </location>
</feature>
<evidence type="ECO:0008006" key="8">
    <source>
        <dbReference type="Google" id="ProtNLM"/>
    </source>
</evidence>
<evidence type="ECO:0000313" key="6">
    <source>
        <dbReference type="EMBL" id="KAK7691498.1"/>
    </source>
</evidence>
<dbReference type="SUPFAM" id="SSF81837">
    <property type="entry name" value="BEACH domain"/>
    <property type="match status" value="1"/>
</dbReference>
<gene>
    <name evidence="6" type="ORF">QCA50_004897</name>
</gene>
<dbReference type="Pfam" id="PF23295">
    <property type="entry name" value="Arm_4"/>
    <property type="match status" value="1"/>
</dbReference>
<dbReference type="SUPFAM" id="SSF50978">
    <property type="entry name" value="WD40 repeat-like"/>
    <property type="match status" value="1"/>
</dbReference>
<accession>A0AAW0GDK5</accession>
<dbReference type="PANTHER" id="PTHR13743">
    <property type="entry name" value="BEIGE/BEACH-RELATED"/>
    <property type="match status" value="1"/>
</dbReference>
<evidence type="ECO:0000259" key="4">
    <source>
        <dbReference type="PROSITE" id="PS50197"/>
    </source>
</evidence>
<dbReference type="PROSITE" id="PS51783">
    <property type="entry name" value="PH_BEACH"/>
    <property type="match status" value="1"/>
</dbReference>
<reference evidence="6 7" key="1">
    <citation type="submission" date="2022-09" db="EMBL/GenBank/DDBJ databases">
        <authorList>
            <person name="Palmer J.M."/>
        </authorList>
    </citation>
    <scope>NUCLEOTIDE SEQUENCE [LARGE SCALE GENOMIC DNA]</scope>
    <source>
        <strain evidence="6 7">DSM 7382</strain>
    </source>
</reference>
<dbReference type="Gene3D" id="1.10.1540.10">
    <property type="entry name" value="BEACH domain"/>
    <property type="match status" value="1"/>
</dbReference>
<dbReference type="InterPro" id="IPR056252">
    <property type="entry name" value="Alfy-like_Arm-like"/>
</dbReference>
<dbReference type="CDD" id="cd06071">
    <property type="entry name" value="Beach"/>
    <property type="match status" value="1"/>
</dbReference>
<dbReference type="PROSITE" id="PS50197">
    <property type="entry name" value="BEACH"/>
    <property type="match status" value="1"/>
</dbReference>
<evidence type="ECO:0000256" key="1">
    <source>
        <dbReference type="ARBA" id="ARBA00022574"/>
    </source>
</evidence>
<dbReference type="Pfam" id="PF00400">
    <property type="entry name" value="WD40"/>
    <property type="match status" value="2"/>
</dbReference>
<dbReference type="SMART" id="SM01026">
    <property type="entry name" value="Beach"/>
    <property type="match status" value="1"/>
</dbReference>
<dbReference type="InterPro" id="IPR023362">
    <property type="entry name" value="PH-BEACH_dom"/>
</dbReference>
<dbReference type="InterPro" id="IPR031570">
    <property type="entry name" value="NBEA/BDCP_DUF4704"/>
</dbReference>